<gene>
    <name evidence="2" type="ORF">AVDCRST_MAG40-2092</name>
</gene>
<feature type="compositionally biased region" description="Basic residues" evidence="1">
    <location>
        <begin position="24"/>
        <end position="34"/>
    </location>
</feature>
<feature type="compositionally biased region" description="Low complexity" evidence="1">
    <location>
        <begin position="274"/>
        <end position="290"/>
    </location>
</feature>
<feature type="compositionally biased region" description="Basic and acidic residues" evidence="1">
    <location>
        <begin position="143"/>
        <end position="177"/>
    </location>
</feature>
<evidence type="ECO:0000313" key="2">
    <source>
        <dbReference type="EMBL" id="CAA9334547.1"/>
    </source>
</evidence>
<feature type="compositionally biased region" description="Basic residues" evidence="1">
    <location>
        <begin position="104"/>
        <end position="121"/>
    </location>
</feature>
<feature type="compositionally biased region" description="Low complexity" evidence="1">
    <location>
        <begin position="35"/>
        <end position="47"/>
    </location>
</feature>
<feature type="compositionally biased region" description="Basic and acidic residues" evidence="1">
    <location>
        <begin position="312"/>
        <end position="322"/>
    </location>
</feature>
<sequence length="695" mass="73694">GRRHRAPAPRRGPAARAGADARARRQRRPRRQRGAARAGARHGAADAVRPHPRALRRVGARHHRPAARPAGVQPRRGARGGAGGAGGQPVQLRARRAHLDPRLRRAGAVRRARRAGAHRRHPGDDARRADHAQPRGRGLARAGRGDPRPGVGHLRERVGRGAAVRERGAAGDDDLRAGARAGRQRRARAGAEHHGGAGGGGRRAARVRGEPVADQLPRLPRLERRAEQLRVGAARHHARRDAAAGVGALRRLRQQEPRLAHRLARAHRPVAGVPAQPGAVARRRGGAPPADGRRGAPGDRRGRAARVGVRAGPHDRQPDPADRGGAVAAGRGRAGRVRGAVRGGVGGRACGGRGAERPAARRAAQLRQRHRAARRAPARPARAGHGHRGVRAARRRGHASAERARRAPLRPHCVPRGRPAGDGDQPRRLGGARAAGVQPVGGRELGAGARRERVHELRVVVRDAHHDGAREPAEWGGGAQPRARPAAGALVRGGHHVAARAAGARAARGVPRARARPADPLRGPHAAGADVLPQRRLVGAPRGRGGDDRDARRGVRGAGRVHVHGCAVRRVRRGHAVVRRQAGAGDRAAPRRRGAVVRGAARRDRGARGALRLVGAHERRERRGNRVGGLRAHQRAAHHRATAARWGRAGAVRRRHQPLRPRVQHVGGGQRLWAPLLRAGGGALALRRARAVGAV</sequence>
<accession>A0A6J4LIZ5</accession>
<organism evidence="2">
    <name type="scientific">uncultured Gemmatimonadaceae bacterium</name>
    <dbReference type="NCBI Taxonomy" id="246130"/>
    <lineage>
        <taxon>Bacteria</taxon>
        <taxon>Pseudomonadati</taxon>
        <taxon>Gemmatimonadota</taxon>
        <taxon>Gemmatimonadia</taxon>
        <taxon>Gemmatimonadales</taxon>
        <taxon>Gemmatimonadaceae</taxon>
        <taxon>environmental samples</taxon>
    </lineage>
</organism>
<feature type="region of interest" description="Disordered" evidence="1">
    <location>
        <begin position="274"/>
        <end position="340"/>
    </location>
</feature>
<feature type="region of interest" description="Disordered" evidence="1">
    <location>
        <begin position="1"/>
        <end position="208"/>
    </location>
</feature>
<feature type="compositionally biased region" description="Basic and acidic residues" evidence="1">
    <location>
        <begin position="544"/>
        <end position="553"/>
    </location>
</feature>
<keyword evidence="2" id="KW-0675">Receptor</keyword>
<dbReference type="AlphaFoldDB" id="A0A6J4LIZ5"/>
<evidence type="ECO:0000256" key="1">
    <source>
        <dbReference type="SAM" id="MobiDB-lite"/>
    </source>
</evidence>
<feature type="compositionally biased region" description="Basic residues" evidence="1">
    <location>
        <begin position="406"/>
        <end position="415"/>
    </location>
</feature>
<feature type="non-terminal residue" evidence="2">
    <location>
        <position position="695"/>
    </location>
</feature>
<reference evidence="2" key="1">
    <citation type="submission" date="2020-02" db="EMBL/GenBank/DDBJ databases">
        <authorList>
            <person name="Meier V. D."/>
        </authorList>
    </citation>
    <scope>NUCLEOTIDE SEQUENCE</scope>
    <source>
        <strain evidence="2">AVDCRST_MAG40</strain>
    </source>
</reference>
<feature type="region of interest" description="Disordered" evidence="1">
    <location>
        <begin position="371"/>
        <end position="442"/>
    </location>
</feature>
<feature type="compositionally biased region" description="Basic residues" evidence="1">
    <location>
        <begin position="50"/>
        <end position="66"/>
    </location>
</feature>
<feature type="compositionally biased region" description="Basic and acidic residues" evidence="1">
    <location>
        <begin position="122"/>
        <end position="133"/>
    </location>
</feature>
<protein>
    <submittedName>
        <fullName evidence="2">TonB-dependent receptor</fullName>
    </submittedName>
</protein>
<feature type="non-terminal residue" evidence="2">
    <location>
        <position position="1"/>
    </location>
</feature>
<proteinExistence type="predicted"/>
<feature type="compositionally biased region" description="Low complexity" evidence="1">
    <location>
        <begin position="502"/>
        <end position="512"/>
    </location>
</feature>
<feature type="compositionally biased region" description="Basic and acidic residues" evidence="1">
    <location>
        <begin position="291"/>
        <end position="302"/>
    </location>
</feature>
<feature type="region of interest" description="Disordered" evidence="1">
    <location>
        <begin position="502"/>
        <end position="555"/>
    </location>
</feature>
<feature type="compositionally biased region" description="Low complexity" evidence="1">
    <location>
        <begin position="9"/>
        <end position="20"/>
    </location>
</feature>
<name>A0A6J4LIZ5_9BACT</name>
<dbReference type="EMBL" id="CADCTX010000625">
    <property type="protein sequence ID" value="CAA9334547.1"/>
    <property type="molecule type" value="Genomic_DNA"/>
</dbReference>
<feature type="compositionally biased region" description="Basic residues" evidence="1">
    <location>
        <begin position="371"/>
        <end position="398"/>
    </location>
</feature>